<dbReference type="InterPro" id="IPR023631">
    <property type="entry name" value="Amidase_dom"/>
</dbReference>
<name>A0ABT9ZNR4_9BACI</name>
<dbReference type="GO" id="GO:0004040">
    <property type="term" value="F:amidase activity"/>
    <property type="evidence" value="ECO:0007669"/>
    <property type="project" value="UniProtKB-EC"/>
</dbReference>
<keyword evidence="4" id="KW-1185">Reference proteome</keyword>
<dbReference type="InterPro" id="IPR020556">
    <property type="entry name" value="Amidase_CS"/>
</dbReference>
<dbReference type="Gene3D" id="1.10.20.60">
    <property type="entry name" value="Glu-tRNAGln amidotransferase C subunit, N-terminal domain"/>
    <property type="match status" value="1"/>
</dbReference>
<proteinExistence type="predicted"/>
<feature type="domain" description="Amidase" evidence="2">
    <location>
        <begin position="76"/>
        <end position="491"/>
    </location>
</feature>
<dbReference type="EC" id="3.5.1.4" evidence="3"/>
<dbReference type="Gene3D" id="3.90.1300.10">
    <property type="entry name" value="Amidase signature (AS) domain"/>
    <property type="match status" value="1"/>
</dbReference>
<organism evidence="3 4">
    <name type="scientific">Evansella vedderi</name>
    <dbReference type="NCBI Taxonomy" id="38282"/>
    <lineage>
        <taxon>Bacteria</taxon>
        <taxon>Bacillati</taxon>
        <taxon>Bacillota</taxon>
        <taxon>Bacilli</taxon>
        <taxon>Bacillales</taxon>
        <taxon>Bacillaceae</taxon>
        <taxon>Evansella</taxon>
    </lineage>
</organism>
<sequence length="502" mass="55299">MSIRRPTLEQLKMIADKYNLFLTEDELASYQHTIDNTLVSYDRLSHYSEPRLPTKVPRTPGYRPDKWENPLNAWYWKTSIKDENATGKLSGKTVVLKDNVFLAGVPMMNGSRVLEGFVPDEDATIVRRILEAGGEIVGKAVNEDLCFSGGSHTSHTGPVRNPLDPSKMTGGSSSGSAALVGAREVDLAIGGDQGGSIRVPAAWCGICGLKPTYGLIPYTGIFPIDRSLDHTGPMASSVEDTALLLEVLAGKDGLDPRQSFFPVEPKKYTDYLTGDIRQLKVAIVEEGFGWKNLSDPEVDQAVLQSAYSLQHLGAKVERISIPWHKEGLHLWNIIAIEGGLKQMINENGVGTGWKGHYSTALTEFFHCRKKLLAKELSNTVKFVILLGEYMQQHGGKYYSTAQNISRRLNAAYDYALEHFDVLIMPTVPMKPLKIPGPDTSIEESIKIAVEVLINTAPFDITGHPSMTVPCSPSYPIGMMITGRIGEEETVLKVAHAYEQLNR</sequence>
<dbReference type="PANTHER" id="PTHR11895:SF170">
    <property type="entry name" value="AMIDASE"/>
    <property type="match status" value="1"/>
</dbReference>
<keyword evidence="3" id="KW-0378">Hydrolase</keyword>
<dbReference type="NCBIfam" id="NF005565">
    <property type="entry name" value="PRK07235.1"/>
    <property type="match status" value="1"/>
</dbReference>
<dbReference type="InterPro" id="IPR000120">
    <property type="entry name" value="Amidase"/>
</dbReference>
<dbReference type="PANTHER" id="PTHR11895">
    <property type="entry name" value="TRANSAMIDASE"/>
    <property type="match status" value="1"/>
</dbReference>
<dbReference type="RefSeq" id="WP_307320820.1">
    <property type="nucleotide sequence ID" value="NZ_JAUSUG010000001.1"/>
</dbReference>
<feature type="region of interest" description="Disordered" evidence="1">
    <location>
        <begin position="152"/>
        <end position="175"/>
    </location>
</feature>
<comment type="caution">
    <text evidence="3">The sequence shown here is derived from an EMBL/GenBank/DDBJ whole genome shotgun (WGS) entry which is preliminary data.</text>
</comment>
<protein>
    <submittedName>
        <fullName evidence="3">Amidase</fullName>
        <ecNumber evidence="3">3.5.1.4</ecNumber>
    </submittedName>
</protein>
<evidence type="ECO:0000256" key="1">
    <source>
        <dbReference type="SAM" id="MobiDB-lite"/>
    </source>
</evidence>
<dbReference type="PROSITE" id="PS00571">
    <property type="entry name" value="AMIDASES"/>
    <property type="match status" value="1"/>
</dbReference>
<dbReference type="InterPro" id="IPR036928">
    <property type="entry name" value="AS_sf"/>
</dbReference>
<evidence type="ECO:0000313" key="3">
    <source>
        <dbReference type="EMBL" id="MDQ0252884.1"/>
    </source>
</evidence>
<evidence type="ECO:0000313" key="4">
    <source>
        <dbReference type="Proteomes" id="UP001230005"/>
    </source>
</evidence>
<dbReference type="SUPFAM" id="SSF75304">
    <property type="entry name" value="Amidase signature (AS) enzymes"/>
    <property type="match status" value="1"/>
</dbReference>
<dbReference type="Proteomes" id="UP001230005">
    <property type="component" value="Unassembled WGS sequence"/>
</dbReference>
<evidence type="ECO:0000259" key="2">
    <source>
        <dbReference type="Pfam" id="PF01425"/>
    </source>
</evidence>
<dbReference type="Pfam" id="PF01425">
    <property type="entry name" value="Amidase"/>
    <property type="match status" value="1"/>
</dbReference>
<gene>
    <name evidence="3" type="ORF">J2S74_000256</name>
</gene>
<reference evidence="3 4" key="1">
    <citation type="submission" date="2023-07" db="EMBL/GenBank/DDBJ databases">
        <title>Genomic Encyclopedia of Type Strains, Phase IV (KMG-IV): sequencing the most valuable type-strain genomes for metagenomic binning, comparative biology and taxonomic classification.</title>
        <authorList>
            <person name="Goeker M."/>
        </authorList>
    </citation>
    <scope>NUCLEOTIDE SEQUENCE [LARGE SCALE GENOMIC DNA]</scope>
    <source>
        <strain evidence="3 4">DSM 9768</strain>
    </source>
</reference>
<accession>A0ABT9ZNR4</accession>
<dbReference type="EMBL" id="JAUSUG010000001">
    <property type="protein sequence ID" value="MDQ0252884.1"/>
    <property type="molecule type" value="Genomic_DNA"/>
</dbReference>